<dbReference type="AlphaFoldDB" id="A0A833HL61"/>
<dbReference type="InterPro" id="IPR006145">
    <property type="entry name" value="PsdUridine_synth_RsuA/RluA"/>
</dbReference>
<organism evidence="7 8">
    <name type="scientific">Alkaliphilus serpentinus</name>
    <dbReference type="NCBI Taxonomy" id="1482731"/>
    <lineage>
        <taxon>Bacteria</taxon>
        <taxon>Bacillati</taxon>
        <taxon>Bacillota</taxon>
        <taxon>Clostridia</taxon>
        <taxon>Peptostreptococcales</taxon>
        <taxon>Natronincolaceae</taxon>
        <taxon>Alkaliphilus</taxon>
    </lineage>
</organism>
<keyword evidence="3 5" id="KW-0413">Isomerase</keyword>
<gene>
    <name evidence="7" type="ORF">F8153_15515</name>
</gene>
<reference evidence="7 8" key="1">
    <citation type="submission" date="2019-10" db="EMBL/GenBank/DDBJ databases">
        <title>Alkaliphilus serpentinus sp. nov. and Alkaliphilus pronyensis sp. nov., two novel anaerobic alkaliphilic species isolated from the serpentinized-hosted hydrothermal field of the Prony Bay (New Caledonia).</title>
        <authorList>
            <person name="Postec A."/>
        </authorList>
    </citation>
    <scope>NUCLEOTIDE SEQUENCE [LARGE SCALE GENOMIC DNA]</scope>
    <source>
        <strain evidence="7 8">LacT</strain>
    </source>
</reference>
<dbReference type="InterPro" id="IPR042092">
    <property type="entry name" value="PsdUridine_s_RsuA/RluB/E/F_cat"/>
</dbReference>
<feature type="domain" description="RNA-binding S4" evidence="6">
    <location>
        <begin position="1"/>
        <end position="60"/>
    </location>
</feature>
<name>A0A833HL61_9FIRM</name>
<dbReference type="CDD" id="cd00165">
    <property type="entry name" value="S4"/>
    <property type="match status" value="1"/>
</dbReference>
<evidence type="ECO:0000313" key="7">
    <source>
        <dbReference type="EMBL" id="KAB3524963.1"/>
    </source>
</evidence>
<dbReference type="GO" id="GO:0120159">
    <property type="term" value="F:rRNA pseudouridine synthase activity"/>
    <property type="evidence" value="ECO:0007669"/>
    <property type="project" value="UniProtKB-ARBA"/>
</dbReference>
<evidence type="ECO:0000313" key="8">
    <source>
        <dbReference type="Proteomes" id="UP000465601"/>
    </source>
</evidence>
<dbReference type="InterPro" id="IPR002942">
    <property type="entry name" value="S4_RNA-bd"/>
</dbReference>
<dbReference type="EMBL" id="WBZB01000069">
    <property type="protein sequence ID" value="KAB3524963.1"/>
    <property type="molecule type" value="Genomic_DNA"/>
</dbReference>
<dbReference type="InterPro" id="IPR036986">
    <property type="entry name" value="S4_RNA-bd_sf"/>
</dbReference>
<sequence>MRLQKYLAQCGVASRRKSEELIEAGKVKVNNRIVTEMGFKVDPDKDKISVEGKEVKPAEEMVYILLNKPTGYITTVSEQFQRKKVTDLINVPQRIFPVGRLDYDTSGLLLLTNDGDLTYRLTHPRFKVDKKYISKIKGIPTKEEIAAFKRGLQIEDYVTAPADFKIVKIEGKEPLVEIKIHEGKNRQIRKMCDAIGHPVITLQRVSMGNITLGNLKIGEWRFLSQKEIKYLKKL</sequence>
<dbReference type="InterPro" id="IPR000748">
    <property type="entry name" value="PsdUridine_synth_RsuA/RluB/E/F"/>
</dbReference>
<evidence type="ECO:0000256" key="5">
    <source>
        <dbReference type="RuleBase" id="RU003887"/>
    </source>
</evidence>
<dbReference type="FunFam" id="3.10.290.10:FF:000003">
    <property type="entry name" value="Pseudouridine synthase"/>
    <property type="match status" value="1"/>
</dbReference>
<dbReference type="GO" id="GO:0003723">
    <property type="term" value="F:RNA binding"/>
    <property type="evidence" value="ECO:0007669"/>
    <property type="project" value="UniProtKB-KW"/>
</dbReference>
<dbReference type="FunFam" id="3.30.70.1560:FF:000001">
    <property type="entry name" value="Pseudouridine synthase"/>
    <property type="match status" value="1"/>
</dbReference>
<dbReference type="RefSeq" id="WP_151867262.1">
    <property type="nucleotide sequence ID" value="NZ_WBZB01000069.1"/>
</dbReference>
<dbReference type="InterPro" id="IPR050343">
    <property type="entry name" value="RsuA_PseudoU_synthase"/>
</dbReference>
<dbReference type="PANTHER" id="PTHR47683">
    <property type="entry name" value="PSEUDOURIDINE SYNTHASE FAMILY PROTEIN-RELATED"/>
    <property type="match status" value="1"/>
</dbReference>
<dbReference type="OrthoDB" id="9807213at2"/>
<proteinExistence type="inferred from homology"/>
<dbReference type="SUPFAM" id="SSF55120">
    <property type="entry name" value="Pseudouridine synthase"/>
    <property type="match status" value="1"/>
</dbReference>
<evidence type="ECO:0000256" key="3">
    <source>
        <dbReference type="ARBA" id="ARBA00023235"/>
    </source>
</evidence>
<dbReference type="NCBIfam" id="TIGR00093">
    <property type="entry name" value="pseudouridine synthase"/>
    <property type="match status" value="1"/>
</dbReference>
<dbReference type="InterPro" id="IPR020094">
    <property type="entry name" value="TruA/RsuA/RluB/E/F_N"/>
</dbReference>
<accession>A0A833HL61</accession>
<dbReference type="PANTHER" id="PTHR47683:SF2">
    <property type="entry name" value="RNA-BINDING S4 DOMAIN-CONTAINING PROTEIN"/>
    <property type="match status" value="1"/>
</dbReference>
<dbReference type="CDD" id="cd02870">
    <property type="entry name" value="PseudoU_synth_RsuA_like"/>
    <property type="match status" value="1"/>
</dbReference>
<dbReference type="GO" id="GO:0000455">
    <property type="term" value="P:enzyme-directed rRNA pseudouridine synthesis"/>
    <property type="evidence" value="ECO:0007669"/>
    <property type="project" value="UniProtKB-ARBA"/>
</dbReference>
<dbReference type="Gene3D" id="3.10.290.10">
    <property type="entry name" value="RNA-binding S4 domain"/>
    <property type="match status" value="1"/>
</dbReference>
<dbReference type="PROSITE" id="PS01149">
    <property type="entry name" value="PSI_RSU"/>
    <property type="match status" value="1"/>
</dbReference>
<dbReference type="Proteomes" id="UP000465601">
    <property type="component" value="Unassembled WGS sequence"/>
</dbReference>
<dbReference type="Gene3D" id="3.30.70.580">
    <property type="entry name" value="Pseudouridine synthase I, catalytic domain, N-terminal subdomain"/>
    <property type="match status" value="1"/>
</dbReference>
<dbReference type="SUPFAM" id="SSF55174">
    <property type="entry name" value="Alpha-L RNA-binding motif"/>
    <property type="match status" value="1"/>
</dbReference>
<comment type="caution">
    <text evidence="7">The sequence shown here is derived from an EMBL/GenBank/DDBJ whole genome shotgun (WGS) entry which is preliminary data.</text>
</comment>
<dbReference type="SMART" id="SM00363">
    <property type="entry name" value="S4"/>
    <property type="match status" value="1"/>
</dbReference>
<evidence type="ECO:0000256" key="4">
    <source>
        <dbReference type="PROSITE-ProRule" id="PRU00182"/>
    </source>
</evidence>
<evidence type="ECO:0000256" key="2">
    <source>
        <dbReference type="ARBA" id="ARBA00022884"/>
    </source>
</evidence>
<comment type="similarity">
    <text evidence="1 5">Belongs to the pseudouridine synthase RsuA family.</text>
</comment>
<dbReference type="Pfam" id="PF00849">
    <property type="entry name" value="PseudoU_synth_2"/>
    <property type="match status" value="1"/>
</dbReference>
<dbReference type="PROSITE" id="PS50889">
    <property type="entry name" value="S4"/>
    <property type="match status" value="1"/>
</dbReference>
<dbReference type="EC" id="5.4.99.-" evidence="5"/>
<evidence type="ECO:0000256" key="1">
    <source>
        <dbReference type="ARBA" id="ARBA00008348"/>
    </source>
</evidence>
<dbReference type="GO" id="GO:0005829">
    <property type="term" value="C:cytosol"/>
    <property type="evidence" value="ECO:0007669"/>
    <property type="project" value="UniProtKB-ARBA"/>
</dbReference>
<protein>
    <recommendedName>
        <fullName evidence="5">Pseudouridine synthase</fullName>
        <ecNumber evidence="5">5.4.99.-</ecNumber>
    </recommendedName>
</protein>
<dbReference type="InterPro" id="IPR020103">
    <property type="entry name" value="PsdUridine_synth_cat_dom_sf"/>
</dbReference>
<evidence type="ECO:0000259" key="6">
    <source>
        <dbReference type="SMART" id="SM00363"/>
    </source>
</evidence>
<keyword evidence="2 4" id="KW-0694">RNA-binding</keyword>
<dbReference type="InterPro" id="IPR018496">
    <property type="entry name" value="PsdUridine_synth_RsuA/RluB_CS"/>
</dbReference>
<dbReference type="Pfam" id="PF01479">
    <property type="entry name" value="S4"/>
    <property type="match status" value="1"/>
</dbReference>
<keyword evidence="8" id="KW-1185">Reference proteome</keyword>
<dbReference type="Gene3D" id="3.30.70.1560">
    <property type="entry name" value="Alpha-L RNA-binding motif"/>
    <property type="match status" value="1"/>
</dbReference>